<feature type="region of interest" description="Disordered" evidence="1">
    <location>
        <begin position="66"/>
        <end position="90"/>
    </location>
</feature>
<gene>
    <name evidence="3" type="ORF">HAX54_020034</name>
</gene>
<keyword evidence="2" id="KW-0812">Transmembrane</keyword>
<protein>
    <submittedName>
        <fullName evidence="3">Uncharacterized protein</fullName>
    </submittedName>
</protein>
<evidence type="ECO:0000256" key="2">
    <source>
        <dbReference type="SAM" id="Phobius"/>
    </source>
</evidence>
<comment type="caution">
    <text evidence="3">The sequence shown here is derived from an EMBL/GenBank/DDBJ whole genome shotgun (WGS) entry which is preliminary data.</text>
</comment>
<evidence type="ECO:0000313" key="3">
    <source>
        <dbReference type="EMBL" id="MCD9561077.1"/>
    </source>
</evidence>
<evidence type="ECO:0000313" key="4">
    <source>
        <dbReference type="Proteomes" id="UP000823775"/>
    </source>
</evidence>
<dbReference type="EMBL" id="JACEIK010002422">
    <property type="protein sequence ID" value="MCD9561077.1"/>
    <property type="molecule type" value="Genomic_DNA"/>
</dbReference>
<dbReference type="Proteomes" id="UP000823775">
    <property type="component" value="Unassembled WGS sequence"/>
</dbReference>
<keyword evidence="4" id="KW-1185">Reference proteome</keyword>
<proteinExistence type="predicted"/>
<reference evidence="3 4" key="1">
    <citation type="journal article" date="2021" name="BMC Genomics">
        <title>Datura genome reveals duplications of psychoactive alkaloid biosynthetic genes and high mutation rate following tissue culture.</title>
        <authorList>
            <person name="Rajewski A."/>
            <person name="Carter-House D."/>
            <person name="Stajich J."/>
            <person name="Litt A."/>
        </authorList>
    </citation>
    <scope>NUCLEOTIDE SEQUENCE [LARGE SCALE GENOMIC DNA]</scope>
    <source>
        <strain evidence="3">AR-01</strain>
    </source>
</reference>
<feature type="transmembrane region" description="Helical" evidence="2">
    <location>
        <begin position="36"/>
        <end position="53"/>
    </location>
</feature>
<organism evidence="3 4">
    <name type="scientific">Datura stramonium</name>
    <name type="common">Jimsonweed</name>
    <name type="synonym">Common thornapple</name>
    <dbReference type="NCBI Taxonomy" id="4076"/>
    <lineage>
        <taxon>Eukaryota</taxon>
        <taxon>Viridiplantae</taxon>
        <taxon>Streptophyta</taxon>
        <taxon>Embryophyta</taxon>
        <taxon>Tracheophyta</taxon>
        <taxon>Spermatophyta</taxon>
        <taxon>Magnoliopsida</taxon>
        <taxon>eudicotyledons</taxon>
        <taxon>Gunneridae</taxon>
        <taxon>Pentapetalae</taxon>
        <taxon>asterids</taxon>
        <taxon>lamiids</taxon>
        <taxon>Solanales</taxon>
        <taxon>Solanaceae</taxon>
        <taxon>Solanoideae</taxon>
        <taxon>Datureae</taxon>
        <taxon>Datura</taxon>
    </lineage>
</organism>
<name>A0ABS8USA4_DATST</name>
<evidence type="ECO:0000256" key="1">
    <source>
        <dbReference type="SAM" id="MobiDB-lite"/>
    </source>
</evidence>
<accession>A0ABS8USA4</accession>
<keyword evidence="2" id="KW-0472">Membrane</keyword>
<sequence>MVPQWRQDSDSLEGQQYHFAEYAVGGTHVGVEGSRLYVLLVVVRVISSWIVLFKDRVVKAQLTGSVVGSSAPAGPSGPGEQLDRGQGRGEPAMPNYGYPHPCIFALDSQWVIEPPASSTSGVTLIEILVVWCCGLMLSQGWVRLVCQWARRRVEQPLELVCVA</sequence>
<keyword evidence="2" id="KW-1133">Transmembrane helix</keyword>